<organism evidence="1 2">
    <name type="scientific">Glaciecola punicea ACAM 611</name>
    <dbReference type="NCBI Taxonomy" id="1121923"/>
    <lineage>
        <taxon>Bacteria</taxon>
        <taxon>Pseudomonadati</taxon>
        <taxon>Pseudomonadota</taxon>
        <taxon>Gammaproteobacteria</taxon>
        <taxon>Alteromonadales</taxon>
        <taxon>Alteromonadaceae</taxon>
        <taxon>Glaciecola</taxon>
    </lineage>
</organism>
<sequence length="42" mass="5024">MHKAQLEQCSQRYKQQYSCFRSVMVGILFRHIHTSFITATFT</sequence>
<evidence type="ECO:0000313" key="2">
    <source>
        <dbReference type="Proteomes" id="UP000053586"/>
    </source>
</evidence>
<gene>
    <name evidence="1" type="ORF">GPUN_0624</name>
</gene>
<comment type="caution">
    <text evidence="1">The sequence shown here is derived from an EMBL/GenBank/DDBJ whole genome shotgun (WGS) entry which is preliminary data.</text>
</comment>
<protein>
    <submittedName>
        <fullName evidence="1">Uncharacterized protein</fullName>
    </submittedName>
</protein>
<name>H5T8Y7_9ALTE</name>
<dbReference type="Proteomes" id="UP000053586">
    <property type="component" value="Unassembled WGS sequence"/>
</dbReference>
<reference evidence="1 2" key="1">
    <citation type="journal article" date="2012" name="J. Bacteriol.">
        <title>Genome sequence of proteorhodopsin-containing sea ice bacterium Glaciecola punicea ACAM 611T.</title>
        <authorList>
            <person name="Qin Q.-L."/>
            <person name="Xie B.-B."/>
            <person name="Shu Y.-L."/>
            <person name="Rong J.-C."/>
            <person name="Zhao D.-L."/>
            <person name="Zhang X.-Y."/>
            <person name="Chen X.-L."/>
            <person name="Zhou B.-C."/>
            <person name="Zhanga Y.-Z."/>
        </authorList>
    </citation>
    <scope>NUCLEOTIDE SEQUENCE [LARGE SCALE GENOMIC DNA]</scope>
    <source>
        <strain evidence="1 2">ACAM 611</strain>
    </source>
</reference>
<reference evidence="1 2" key="2">
    <citation type="journal article" date="2017" name="Antonie Van Leeuwenhoek">
        <title>Rhizobium rhizosphaerae sp. nov., a novel species isolated from rice rhizosphere.</title>
        <authorList>
            <person name="Zhao J.J."/>
            <person name="Zhang J."/>
            <person name="Zhang R.J."/>
            <person name="Zhang C.W."/>
            <person name="Yin H.Q."/>
            <person name="Zhang X.X."/>
        </authorList>
    </citation>
    <scope>NUCLEOTIDE SEQUENCE [LARGE SCALE GENOMIC DNA]</scope>
    <source>
        <strain evidence="1 2">ACAM 611</strain>
    </source>
</reference>
<dbReference type="EMBL" id="BAET01000007">
    <property type="protein sequence ID" value="GAB54764.1"/>
    <property type="molecule type" value="Genomic_DNA"/>
</dbReference>
<proteinExistence type="predicted"/>
<accession>H5T8Y7</accession>
<dbReference type="AlphaFoldDB" id="H5T8Y7"/>
<evidence type="ECO:0000313" key="1">
    <source>
        <dbReference type="EMBL" id="GAB54764.1"/>
    </source>
</evidence>
<keyword evidence="2" id="KW-1185">Reference proteome</keyword>